<dbReference type="Proteomes" id="UP001066276">
    <property type="component" value="Chromosome 10"/>
</dbReference>
<evidence type="ECO:0000313" key="3">
    <source>
        <dbReference type="Proteomes" id="UP001066276"/>
    </source>
</evidence>
<organism evidence="2 3">
    <name type="scientific">Pleurodeles waltl</name>
    <name type="common">Iberian ribbed newt</name>
    <dbReference type="NCBI Taxonomy" id="8319"/>
    <lineage>
        <taxon>Eukaryota</taxon>
        <taxon>Metazoa</taxon>
        <taxon>Chordata</taxon>
        <taxon>Craniata</taxon>
        <taxon>Vertebrata</taxon>
        <taxon>Euteleostomi</taxon>
        <taxon>Amphibia</taxon>
        <taxon>Batrachia</taxon>
        <taxon>Caudata</taxon>
        <taxon>Salamandroidea</taxon>
        <taxon>Salamandridae</taxon>
        <taxon>Pleurodelinae</taxon>
        <taxon>Pleurodeles</taxon>
    </lineage>
</organism>
<feature type="compositionally biased region" description="Basic and acidic residues" evidence="1">
    <location>
        <begin position="41"/>
        <end position="52"/>
    </location>
</feature>
<dbReference type="AlphaFoldDB" id="A0AAV7LZ73"/>
<protein>
    <submittedName>
        <fullName evidence="2">Uncharacterized protein</fullName>
    </submittedName>
</protein>
<gene>
    <name evidence="2" type="ORF">NDU88_001646</name>
</gene>
<feature type="compositionally biased region" description="Low complexity" evidence="1">
    <location>
        <begin position="113"/>
        <end position="133"/>
    </location>
</feature>
<proteinExistence type="predicted"/>
<feature type="region of interest" description="Disordered" evidence="1">
    <location>
        <begin position="99"/>
        <end position="143"/>
    </location>
</feature>
<dbReference type="EMBL" id="JANPWB010000014">
    <property type="protein sequence ID" value="KAJ1096506.1"/>
    <property type="molecule type" value="Genomic_DNA"/>
</dbReference>
<keyword evidence="3" id="KW-1185">Reference proteome</keyword>
<comment type="caution">
    <text evidence="2">The sequence shown here is derived from an EMBL/GenBank/DDBJ whole genome shotgun (WGS) entry which is preliminary data.</text>
</comment>
<reference evidence="2" key="1">
    <citation type="journal article" date="2022" name="bioRxiv">
        <title>Sequencing and chromosome-scale assembly of the giantPleurodeles waltlgenome.</title>
        <authorList>
            <person name="Brown T."/>
            <person name="Elewa A."/>
            <person name="Iarovenko S."/>
            <person name="Subramanian E."/>
            <person name="Araus A.J."/>
            <person name="Petzold A."/>
            <person name="Susuki M."/>
            <person name="Suzuki K.-i.T."/>
            <person name="Hayashi T."/>
            <person name="Toyoda A."/>
            <person name="Oliveira C."/>
            <person name="Osipova E."/>
            <person name="Leigh N.D."/>
            <person name="Simon A."/>
            <person name="Yun M.H."/>
        </authorList>
    </citation>
    <scope>NUCLEOTIDE SEQUENCE</scope>
    <source>
        <strain evidence="2">20211129_DDA</strain>
        <tissue evidence="2">Liver</tissue>
    </source>
</reference>
<name>A0AAV7LZ73_PLEWA</name>
<sequence length="143" mass="15252">MPYRTIEDCSRQSSRKNKEDLLCGPELPGSNLSGAGRCRRQQRDAHRAEAERRTRRPTLSWTALGGVVGRTKRTPCAALAPGWRPPLGVQNAPVIVAARRRKRGERGGGGRQGAAASSGIYSDGGSSYSGAPGIEPQRCGARV</sequence>
<evidence type="ECO:0000256" key="1">
    <source>
        <dbReference type="SAM" id="MobiDB-lite"/>
    </source>
</evidence>
<accession>A0AAV7LZ73</accession>
<feature type="region of interest" description="Disordered" evidence="1">
    <location>
        <begin position="1"/>
        <end position="58"/>
    </location>
</feature>
<feature type="compositionally biased region" description="Basic and acidic residues" evidence="1">
    <location>
        <begin position="1"/>
        <end position="21"/>
    </location>
</feature>
<evidence type="ECO:0000313" key="2">
    <source>
        <dbReference type="EMBL" id="KAJ1096506.1"/>
    </source>
</evidence>